<comment type="caution">
    <text evidence="2">The sequence shown here is derived from an EMBL/GenBank/DDBJ whole genome shotgun (WGS) entry which is preliminary data.</text>
</comment>
<dbReference type="EMBL" id="CACVBM020000144">
    <property type="protein sequence ID" value="CAA7015041.1"/>
    <property type="molecule type" value="Genomic_DNA"/>
</dbReference>
<keyword evidence="3" id="KW-1185">Reference proteome</keyword>
<feature type="domain" description="MULE transposase" evidence="1">
    <location>
        <begin position="86"/>
        <end position="179"/>
    </location>
</feature>
<dbReference type="Proteomes" id="UP000467841">
    <property type="component" value="Unassembled WGS sequence"/>
</dbReference>
<gene>
    <name evidence="2" type="ORF">MERR_LOCUS2276</name>
</gene>
<sequence length="281" mass="32082">MLDHHSVRVSYWKAWRARELAMDSAKGSTAASYGLLPAYLHLLNVSNPGTITSIETEVDEAKQNRFKFCFAVFGGTVRRLHFMRKVMVIDSTHLRERYSCCLLTASAQKGNFQIYSIAFAIVDSENDRAWEWFFGRLKQVVPDEESLTFVSERHSSIYAGLGKMYPKSSHSACIVHLQRNVAAKFKLRVLGPMISKAARAYRKSAFYDAFTEIELVSPGCAEYLRSIGFHHWTCSHCYGDRYNIMTSNVTESLINAVLKEAREHFEVHTKHFEGLVHEAPR</sequence>
<dbReference type="PANTHER" id="PTHR31973">
    <property type="entry name" value="POLYPROTEIN, PUTATIVE-RELATED"/>
    <property type="match status" value="1"/>
</dbReference>
<proteinExistence type="predicted"/>
<protein>
    <recommendedName>
        <fullName evidence="1">MULE transposase domain-containing protein</fullName>
    </recommendedName>
</protein>
<dbReference type="InterPro" id="IPR018289">
    <property type="entry name" value="MULE_transposase_dom"/>
</dbReference>
<dbReference type="PANTHER" id="PTHR31973:SF187">
    <property type="entry name" value="MUTATOR TRANSPOSASE MUDRA PROTEIN"/>
    <property type="match status" value="1"/>
</dbReference>
<dbReference type="OrthoDB" id="1112278at2759"/>
<accession>A0A6D2HNE6</accession>
<dbReference type="Pfam" id="PF10551">
    <property type="entry name" value="MULE"/>
    <property type="match status" value="1"/>
</dbReference>
<reference evidence="2" key="1">
    <citation type="submission" date="2020-01" db="EMBL/GenBank/DDBJ databases">
        <authorList>
            <person name="Mishra B."/>
        </authorList>
    </citation>
    <scope>NUCLEOTIDE SEQUENCE [LARGE SCALE GENOMIC DNA]</scope>
</reference>
<name>A0A6D2HNE6_9BRAS</name>
<evidence type="ECO:0000313" key="3">
    <source>
        <dbReference type="Proteomes" id="UP000467841"/>
    </source>
</evidence>
<evidence type="ECO:0000259" key="1">
    <source>
        <dbReference type="Pfam" id="PF10551"/>
    </source>
</evidence>
<organism evidence="2 3">
    <name type="scientific">Microthlaspi erraticum</name>
    <dbReference type="NCBI Taxonomy" id="1685480"/>
    <lineage>
        <taxon>Eukaryota</taxon>
        <taxon>Viridiplantae</taxon>
        <taxon>Streptophyta</taxon>
        <taxon>Embryophyta</taxon>
        <taxon>Tracheophyta</taxon>
        <taxon>Spermatophyta</taxon>
        <taxon>Magnoliopsida</taxon>
        <taxon>eudicotyledons</taxon>
        <taxon>Gunneridae</taxon>
        <taxon>Pentapetalae</taxon>
        <taxon>rosids</taxon>
        <taxon>malvids</taxon>
        <taxon>Brassicales</taxon>
        <taxon>Brassicaceae</taxon>
        <taxon>Coluteocarpeae</taxon>
        <taxon>Microthlaspi</taxon>
    </lineage>
</organism>
<dbReference type="AlphaFoldDB" id="A0A6D2HNE6"/>
<evidence type="ECO:0000313" key="2">
    <source>
        <dbReference type="EMBL" id="CAA7015041.1"/>
    </source>
</evidence>